<proteinExistence type="predicted"/>
<dbReference type="EMBL" id="CP106793">
    <property type="protein sequence ID" value="UXY21943.1"/>
    <property type="molecule type" value="Genomic_DNA"/>
</dbReference>
<organism evidence="1 2">
    <name type="scientific">Streptomyces cynarae</name>
    <dbReference type="NCBI Taxonomy" id="2981134"/>
    <lineage>
        <taxon>Bacteria</taxon>
        <taxon>Bacillati</taxon>
        <taxon>Actinomycetota</taxon>
        <taxon>Actinomycetes</taxon>
        <taxon>Kitasatosporales</taxon>
        <taxon>Streptomycetaceae</taxon>
        <taxon>Streptomyces</taxon>
    </lineage>
</organism>
<gene>
    <name evidence="1" type="ORF">N8I84_27000</name>
</gene>
<accession>A0ABY6ED55</accession>
<evidence type="ECO:0000313" key="1">
    <source>
        <dbReference type="EMBL" id="UXY21943.1"/>
    </source>
</evidence>
<protein>
    <submittedName>
        <fullName evidence="1">Uncharacterized protein</fullName>
    </submittedName>
</protein>
<evidence type="ECO:0000313" key="2">
    <source>
        <dbReference type="Proteomes" id="UP001061298"/>
    </source>
</evidence>
<reference evidence="1" key="1">
    <citation type="submission" date="2022-10" db="EMBL/GenBank/DDBJ databases">
        <authorList>
            <person name="Mo P."/>
        </authorList>
    </citation>
    <scope>NUCLEOTIDE SEQUENCE</scope>
    <source>
        <strain evidence="1">HUAS 13-4</strain>
    </source>
</reference>
<sequence>MSRPSISEVSALIADLAAFRWDPTSAGYADLMDRKADLLERIAAHTPGDDETAEVARLARERADALKTPN</sequence>
<name>A0ABY6ED55_9ACTN</name>
<dbReference type="Proteomes" id="UP001061298">
    <property type="component" value="Chromosome"/>
</dbReference>
<dbReference type="RefSeq" id="WP_263232086.1">
    <property type="nucleotide sequence ID" value="NZ_CP106793.1"/>
</dbReference>
<keyword evidence="2" id="KW-1185">Reference proteome</keyword>